<keyword evidence="1" id="KW-1133">Transmembrane helix</keyword>
<comment type="caution">
    <text evidence="2">The sequence shown here is derived from an EMBL/GenBank/DDBJ whole genome shotgun (WGS) entry which is preliminary data.</text>
</comment>
<reference evidence="2 3" key="1">
    <citation type="submission" date="2015-08" db="EMBL/GenBank/DDBJ databases">
        <title>Next Generation Sequencing and Analysis of the Genome of Puccinia sorghi L Schw, the Causal Agent of Maize Common Rust.</title>
        <authorList>
            <person name="Rochi L."/>
            <person name="Burguener G."/>
            <person name="Darino M."/>
            <person name="Turjanski A."/>
            <person name="Kreff E."/>
            <person name="Dieguez M.J."/>
            <person name="Sacco F."/>
        </authorList>
    </citation>
    <scope>NUCLEOTIDE SEQUENCE [LARGE SCALE GENOMIC DNA]</scope>
    <source>
        <strain evidence="2 3">RO10H11247</strain>
    </source>
</reference>
<gene>
    <name evidence="2" type="ORF">VP01_4521g1</name>
</gene>
<feature type="transmembrane region" description="Helical" evidence="1">
    <location>
        <begin position="177"/>
        <end position="200"/>
    </location>
</feature>
<proteinExistence type="predicted"/>
<keyword evidence="1" id="KW-0472">Membrane</keyword>
<feature type="transmembrane region" description="Helical" evidence="1">
    <location>
        <begin position="220"/>
        <end position="240"/>
    </location>
</feature>
<evidence type="ECO:0000256" key="1">
    <source>
        <dbReference type="SAM" id="Phobius"/>
    </source>
</evidence>
<dbReference type="Proteomes" id="UP000037035">
    <property type="component" value="Unassembled WGS sequence"/>
</dbReference>
<protein>
    <submittedName>
        <fullName evidence="2">Uncharacterized protein</fullName>
    </submittedName>
</protein>
<accession>A0A0L6UPT4</accession>
<sequence length="377" mass="41793">MQKVPGSFSCYSNHAPKVIQPSFDAQSLCRLKILHRQTCGCVATLAIKNNDFLGISGNTRGCWPRVGVQQATEDNLFLHVKYIIHLSCGKVSKGLMSHKSGNCCKIFYCVRGWMVLYHSNFNVKICQVFLSLVSQAPFCYGISQLMVGPDDVYSCLLSLTLANQLTLKAKILKSSEVISFFPSSLLELFCFTGYLIFVFYNLVSAGTMTQIISPLSLSYAVLSFPLNIIHCFSLLVFPGLPSLSSSHSKVNQMDKFSNQCPNCIVLYNKKKVNVSSRWNYHKAHSMQPQAPLWVTVVDRSAECLHSFSQANSPCTPQTKFPITSPSHAKSNLTSYHSSTTFLIHKPGCSALIAPLCPMKMTQKGIMDEAIPALINHH</sequence>
<organism evidence="2 3">
    <name type="scientific">Puccinia sorghi</name>
    <dbReference type="NCBI Taxonomy" id="27349"/>
    <lineage>
        <taxon>Eukaryota</taxon>
        <taxon>Fungi</taxon>
        <taxon>Dikarya</taxon>
        <taxon>Basidiomycota</taxon>
        <taxon>Pucciniomycotina</taxon>
        <taxon>Pucciniomycetes</taxon>
        <taxon>Pucciniales</taxon>
        <taxon>Pucciniaceae</taxon>
        <taxon>Puccinia</taxon>
    </lineage>
</organism>
<name>A0A0L6UPT4_9BASI</name>
<dbReference type="EMBL" id="LAVV01009637">
    <property type="protein sequence ID" value="KNZ50257.1"/>
    <property type="molecule type" value="Genomic_DNA"/>
</dbReference>
<keyword evidence="3" id="KW-1185">Reference proteome</keyword>
<dbReference type="VEuPathDB" id="FungiDB:VP01_4521g1"/>
<evidence type="ECO:0000313" key="2">
    <source>
        <dbReference type="EMBL" id="KNZ50257.1"/>
    </source>
</evidence>
<dbReference type="AlphaFoldDB" id="A0A0L6UPT4"/>
<evidence type="ECO:0000313" key="3">
    <source>
        <dbReference type="Proteomes" id="UP000037035"/>
    </source>
</evidence>
<keyword evidence="1" id="KW-0812">Transmembrane</keyword>